<proteinExistence type="predicted"/>
<feature type="compositionally biased region" description="Basic and acidic residues" evidence="1">
    <location>
        <begin position="17"/>
        <end position="30"/>
    </location>
</feature>
<evidence type="ECO:0000313" key="3">
    <source>
        <dbReference type="Proteomes" id="UP001213799"/>
    </source>
</evidence>
<dbReference type="EMBL" id="JAQJAE010000001">
    <property type="protein sequence ID" value="KAJ5616640.1"/>
    <property type="molecule type" value="Genomic_DNA"/>
</dbReference>
<evidence type="ECO:0000313" key="2">
    <source>
        <dbReference type="EMBL" id="KAJ5616640.1"/>
    </source>
</evidence>
<feature type="region of interest" description="Disordered" evidence="1">
    <location>
        <begin position="1"/>
        <end position="74"/>
    </location>
</feature>
<evidence type="ECO:0000256" key="1">
    <source>
        <dbReference type="SAM" id="MobiDB-lite"/>
    </source>
</evidence>
<name>A0AAD6EG55_9EURO</name>
<protein>
    <submittedName>
        <fullName evidence="2">Uncharacterized protein</fullName>
    </submittedName>
</protein>
<gene>
    <name evidence="2" type="ORF">N7537_001754</name>
</gene>
<keyword evidence="3" id="KW-1185">Reference proteome</keyword>
<reference evidence="2" key="2">
    <citation type="submission" date="2023-01" db="EMBL/GenBank/DDBJ databases">
        <authorList>
            <person name="Petersen C."/>
        </authorList>
    </citation>
    <scope>NUCLEOTIDE SEQUENCE</scope>
    <source>
        <strain evidence="2">IBT 12815</strain>
    </source>
</reference>
<accession>A0AAD6EG55</accession>
<comment type="caution">
    <text evidence="2">The sequence shown here is derived from an EMBL/GenBank/DDBJ whole genome shotgun (WGS) entry which is preliminary data.</text>
</comment>
<dbReference type="Proteomes" id="UP001213799">
    <property type="component" value="Unassembled WGS sequence"/>
</dbReference>
<dbReference type="RefSeq" id="XP_056757807.1">
    <property type="nucleotide sequence ID" value="XM_056892812.1"/>
</dbReference>
<dbReference type="GeneID" id="81583054"/>
<sequence>MATHRSDLTNGSMSNGEVERAAVDQTHEEIGPGVTFEPTHPTGPENSSNYEWKTSLEDDNISTLERGSPRNGEA</sequence>
<reference evidence="2" key="1">
    <citation type="journal article" date="2023" name="IMA Fungus">
        <title>Comparative genomic study of the Penicillium genus elucidates a diverse pangenome and 15 lateral gene transfer events.</title>
        <authorList>
            <person name="Petersen C."/>
            <person name="Sorensen T."/>
            <person name="Nielsen M.R."/>
            <person name="Sondergaard T.E."/>
            <person name="Sorensen J.L."/>
            <person name="Fitzpatrick D.A."/>
            <person name="Frisvad J.C."/>
            <person name="Nielsen K.L."/>
        </authorList>
    </citation>
    <scope>NUCLEOTIDE SEQUENCE</scope>
    <source>
        <strain evidence="2">IBT 12815</strain>
    </source>
</reference>
<organism evidence="2 3">
    <name type="scientific">Penicillium hordei</name>
    <dbReference type="NCBI Taxonomy" id="40994"/>
    <lineage>
        <taxon>Eukaryota</taxon>
        <taxon>Fungi</taxon>
        <taxon>Dikarya</taxon>
        <taxon>Ascomycota</taxon>
        <taxon>Pezizomycotina</taxon>
        <taxon>Eurotiomycetes</taxon>
        <taxon>Eurotiomycetidae</taxon>
        <taxon>Eurotiales</taxon>
        <taxon>Aspergillaceae</taxon>
        <taxon>Penicillium</taxon>
    </lineage>
</organism>
<dbReference type="AlphaFoldDB" id="A0AAD6EG55"/>